<dbReference type="Pfam" id="PF00440">
    <property type="entry name" value="TetR_N"/>
    <property type="match status" value="1"/>
</dbReference>
<dbReference type="OrthoDB" id="9796019at2"/>
<dbReference type="SUPFAM" id="SSF48498">
    <property type="entry name" value="Tetracyclin repressor-like, C-terminal domain"/>
    <property type="match status" value="1"/>
</dbReference>
<keyword evidence="7" id="KW-1185">Reference proteome</keyword>
<evidence type="ECO:0000256" key="1">
    <source>
        <dbReference type="ARBA" id="ARBA00023015"/>
    </source>
</evidence>
<dbReference type="InterPro" id="IPR036271">
    <property type="entry name" value="Tet_transcr_reg_TetR-rel_C_sf"/>
</dbReference>
<accession>A0A1E5XPN1</accession>
<keyword evidence="3" id="KW-0804">Transcription</keyword>
<organism evidence="6 7">
    <name type="scientific">Devosia insulae DS-56</name>
    <dbReference type="NCBI Taxonomy" id="1116389"/>
    <lineage>
        <taxon>Bacteria</taxon>
        <taxon>Pseudomonadati</taxon>
        <taxon>Pseudomonadota</taxon>
        <taxon>Alphaproteobacteria</taxon>
        <taxon>Hyphomicrobiales</taxon>
        <taxon>Devosiaceae</taxon>
        <taxon>Devosia</taxon>
    </lineage>
</organism>
<keyword evidence="2 4" id="KW-0238">DNA-binding</keyword>
<dbReference type="Proteomes" id="UP000095463">
    <property type="component" value="Unassembled WGS sequence"/>
</dbReference>
<evidence type="ECO:0000256" key="3">
    <source>
        <dbReference type="ARBA" id="ARBA00023163"/>
    </source>
</evidence>
<comment type="caution">
    <text evidence="6">The sequence shown here is derived from an EMBL/GenBank/DDBJ whole genome shotgun (WGS) entry which is preliminary data.</text>
</comment>
<sequence length="197" mass="21649">MSTTDTQPRRSIGAARNPDSHAAILAAAEEIFCESGYAGFSIEAVARRARAGKPTIYRWWPSKAHLLLDVYTRLKSSRMPDPDTGTLEGDIRSFLTELVRFWSGNTGGVYKSLIAEAQADHKAAEALQAYSIERTQHTAGMFERAKARGEMRADADSLAASDLMSAYAWKLLLTDRLADQADIIDKVTSILVRGLVK</sequence>
<dbReference type="InterPro" id="IPR050109">
    <property type="entry name" value="HTH-type_TetR-like_transc_reg"/>
</dbReference>
<keyword evidence="1" id="KW-0805">Transcription regulation</keyword>
<dbReference type="PROSITE" id="PS50977">
    <property type="entry name" value="HTH_TETR_2"/>
    <property type="match status" value="1"/>
</dbReference>
<dbReference type="GO" id="GO:0003700">
    <property type="term" value="F:DNA-binding transcription factor activity"/>
    <property type="evidence" value="ECO:0007669"/>
    <property type="project" value="TreeGrafter"/>
</dbReference>
<dbReference type="PANTHER" id="PTHR30055">
    <property type="entry name" value="HTH-TYPE TRANSCRIPTIONAL REGULATOR RUTR"/>
    <property type="match status" value="1"/>
</dbReference>
<feature type="DNA-binding region" description="H-T-H motif" evidence="4">
    <location>
        <begin position="41"/>
        <end position="60"/>
    </location>
</feature>
<evidence type="ECO:0000259" key="5">
    <source>
        <dbReference type="PROSITE" id="PS50977"/>
    </source>
</evidence>
<feature type="domain" description="HTH tetR-type" evidence="5">
    <location>
        <begin position="18"/>
        <end position="78"/>
    </location>
</feature>
<dbReference type="EMBL" id="LAJE02000198">
    <property type="protein sequence ID" value="OEO30553.1"/>
    <property type="molecule type" value="Genomic_DNA"/>
</dbReference>
<evidence type="ECO:0000313" key="7">
    <source>
        <dbReference type="Proteomes" id="UP000095463"/>
    </source>
</evidence>
<dbReference type="InterPro" id="IPR001647">
    <property type="entry name" value="HTH_TetR"/>
</dbReference>
<dbReference type="SUPFAM" id="SSF46689">
    <property type="entry name" value="Homeodomain-like"/>
    <property type="match status" value="1"/>
</dbReference>
<dbReference type="RefSeq" id="WP_069910219.1">
    <property type="nucleotide sequence ID" value="NZ_LAJE02000198.1"/>
</dbReference>
<dbReference type="PANTHER" id="PTHR30055:SF148">
    <property type="entry name" value="TETR-FAMILY TRANSCRIPTIONAL REGULATOR"/>
    <property type="match status" value="1"/>
</dbReference>
<dbReference type="Gene3D" id="1.10.10.60">
    <property type="entry name" value="Homeodomain-like"/>
    <property type="match status" value="1"/>
</dbReference>
<gene>
    <name evidence="6" type="ORF">VW23_020610</name>
</gene>
<evidence type="ECO:0000313" key="6">
    <source>
        <dbReference type="EMBL" id="OEO30553.1"/>
    </source>
</evidence>
<name>A0A1E5XPN1_9HYPH</name>
<evidence type="ECO:0000256" key="2">
    <source>
        <dbReference type="ARBA" id="ARBA00023125"/>
    </source>
</evidence>
<dbReference type="InterPro" id="IPR009057">
    <property type="entry name" value="Homeodomain-like_sf"/>
</dbReference>
<dbReference type="InterPro" id="IPR011075">
    <property type="entry name" value="TetR_C"/>
</dbReference>
<dbReference type="PRINTS" id="PR00455">
    <property type="entry name" value="HTHTETR"/>
</dbReference>
<dbReference type="AlphaFoldDB" id="A0A1E5XPN1"/>
<dbReference type="GO" id="GO:0000976">
    <property type="term" value="F:transcription cis-regulatory region binding"/>
    <property type="evidence" value="ECO:0007669"/>
    <property type="project" value="TreeGrafter"/>
</dbReference>
<reference evidence="6 7" key="1">
    <citation type="journal article" date="2015" name="Genome Announc.">
        <title>Genome Assemblies of Three Soil-Associated Devosia species: D. insulae, D. limi, and D. soli.</title>
        <authorList>
            <person name="Hassan Y.I."/>
            <person name="Lepp D."/>
            <person name="Zhou T."/>
        </authorList>
    </citation>
    <scope>NUCLEOTIDE SEQUENCE [LARGE SCALE GENOMIC DNA]</scope>
    <source>
        <strain evidence="6 7">DS-56</strain>
    </source>
</reference>
<protein>
    <submittedName>
        <fullName evidence="6">TetR family transcriptional regulator</fullName>
    </submittedName>
</protein>
<proteinExistence type="predicted"/>
<evidence type="ECO:0000256" key="4">
    <source>
        <dbReference type="PROSITE-ProRule" id="PRU00335"/>
    </source>
</evidence>
<dbReference type="Gene3D" id="1.10.357.10">
    <property type="entry name" value="Tetracycline Repressor, domain 2"/>
    <property type="match status" value="1"/>
</dbReference>
<dbReference type="Pfam" id="PF16859">
    <property type="entry name" value="TetR_C_11"/>
    <property type="match status" value="1"/>
</dbReference>